<evidence type="ECO:0000313" key="1">
    <source>
        <dbReference type="Proteomes" id="UP000095287"/>
    </source>
</evidence>
<sequence length="83" mass="9240">MQPRFAEMLTRLQRNAQSSAPMVIDHISYGKNVLHQGVVEKGDLTLQPQYQQGGTGNAAIPTPKPAPYLFPFFFPLQKKGPLM</sequence>
<dbReference type="Proteomes" id="UP000095287">
    <property type="component" value="Unplaced"/>
</dbReference>
<reference evidence="2" key="1">
    <citation type="submission" date="2016-11" db="UniProtKB">
        <authorList>
            <consortium name="WormBaseParasite"/>
        </authorList>
    </citation>
    <scope>IDENTIFICATION</scope>
</reference>
<keyword evidence="1" id="KW-1185">Reference proteome</keyword>
<protein>
    <submittedName>
        <fullName evidence="2">ATP-binding protein</fullName>
    </submittedName>
</protein>
<dbReference type="AlphaFoldDB" id="A0A1I7XWR0"/>
<accession>A0A1I7XWR0</accession>
<name>A0A1I7XWR0_9BILA</name>
<organism evidence="1 2">
    <name type="scientific">Steinernema glaseri</name>
    <dbReference type="NCBI Taxonomy" id="37863"/>
    <lineage>
        <taxon>Eukaryota</taxon>
        <taxon>Metazoa</taxon>
        <taxon>Ecdysozoa</taxon>
        <taxon>Nematoda</taxon>
        <taxon>Chromadorea</taxon>
        <taxon>Rhabditida</taxon>
        <taxon>Tylenchina</taxon>
        <taxon>Panagrolaimomorpha</taxon>
        <taxon>Strongyloidoidea</taxon>
        <taxon>Steinernematidae</taxon>
        <taxon>Steinernema</taxon>
    </lineage>
</organism>
<evidence type="ECO:0000313" key="2">
    <source>
        <dbReference type="WBParaSite" id="L893_g1037.t1"/>
    </source>
</evidence>
<dbReference type="WBParaSite" id="L893_g1037.t1">
    <property type="protein sequence ID" value="L893_g1037.t1"/>
    <property type="gene ID" value="L893_g1037"/>
</dbReference>
<proteinExistence type="predicted"/>